<dbReference type="Pfam" id="PF04057">
    <property type="entry name" value="Rep-A_N"/>
    <property type="match status" value="1"/>
</dbReference>
<dbReference type="GO" id="GO:0005634">
    <property type="term" value="C:nucleus"/>
    <property type="evidence" value="ECO:0007669"/>
    <property type="project" value="InterPro"/>
</dbReference>
<feature type="domain" description="BTB" evidence="3">
    <location>
        <begin position="218"/>
        <end position="291"/>
    </location>
</feature>
<dbReference type="SUPFAM" id="SSF47769">
    <property type="entry name" value="SAM/Pointed domain"/>
    <property type="match status" value="1"/>
</dbReference>
<dbReference type="Gene3D" id="1.10.150.50">
    <property type="entry name" value="Transcription Factor, Ets-1"/>
    <property type="match status" value="1"/>
</dbReference>
<dbReference type="GO" id="GO:0051260">
    <property type="term" value="P:protein homooligomerization"/>
    <property type="evidence" value="ECO:0007669"/>
    <property type="project" value="InterPro"/>
</dbReference>
<evidence type="ECO:0000256" key="2">
    <source>
        <dbReference type="SAM" id="Coils"/>
    </source>
</evidence>
<dbReference type="SUPFAM" id="SSF46785">
    <property type="entry name" value="Winged helix' DNA-binding domain"/>
    <property type="match status" value="1"/>
</dbReference>
<keyword evidence="2" id="KW-0175">Coiled coil</keyword>
<dbReference type="InterPro" id="IPR013761">
    <property type="entry name" value="SAM/pointed_sf"/>
</dbReference>
<dbReference type="InterPro" id="IPR036390">
    <property type="entry name" value="WH_DNA-bd_sf"/>
</dbReference>
<dbReference type="InterPro" id="IPR000210">
    <property type="entry name" value="BTB/POZ_dom"/>
</dbReference>
<feature type="domain" description="SAM" evidence="4">
    <location>
        <begin position="430"/>
        <end position="495"/>
    </location>
</feature>
<dbReference type="InterPro" id="IPR012340">
    <property type="entry name" value="NA-bd_OB-fold"/>
</dbReference>
<evidence type="ECO:0000313" key="5">
    <source>
        <dbReference type="EMBL" id="KAK1734119.1"/>
    </source>
</evidence>
<dbReference type="InterPro" id="IPR007199">
    <property type="entry name" value="Rep_factor-A_N"/>
</dbReference>
<dbReference type="Pfam" id="PF08784">
    <property type="entry name" value="RPA_C"/>
    <property type="match status" value="1"/>
</dbReference>
<sequence length="589" mass="65607">MSLTKNAVQSMYFMTGSADHPSFCPTLQIIHIKKLEQRERGVENERWKVVISDGDHFMSGMMSTQLNPKVHSGEIAQFAIIKVTKFDVTTLPSGQKIIILLGDDKVINPGTRLGNPVDISKAGINLNLQPSDLETFLRNYDAINDINIRSTFDAGAEMEELERAAKRLKSTVDDHQSSIGVEMQKLDDEEKRIRGRLDFIEQKKRESAAENGGVDVSDDDLIEINAGGKMIAAKRGVLTQRKGTRLEALFSGRWEKKMHRDTSGKIFLDVNPKAFRAIIDWLNVLSISSEDDPPQSPSVDEEHKDMLNHQMVLFSGHRHSSLPGHSAKTPPVVDRFGDELNKAINERWTSLQKLEEGALSLDKSFQDEERFIDLFATGSTSDVITLNVGGTLMAAKRATLLAVEDSMLAQQFDDTKWTEQGCDNVRAKEWTPAQVAEWVRSVEGMQEDVSNLFIENEINGSELLALDRDGLKDIGVSRVGTICLLLEEIGVLKEKVNKDIVTLIEHSPYCFGKILDFLRVKNLNSLGLCGEPSRPSVSHTDTGVYINTIVADLVSQGYAEGEVRNAVSHLSNEGHIYSTINENHFQFAE</sequence>
<dbReference type="Gene3D" id="3.30.710.10">
    <property type="entry name" value="Potassium Channel Kv1.1, Chain A"/>
    <property type="match status" value="2"/>
</dbReference>
<reference evidence="5" key="1">
    <citation type="submission" date="2023-06" db="EMBL/GenBank/DDBJ databases">
        <title>Survivors Of The Sea: Transcriptome response of Skeletonema marinoi to long-term dormancy.</title>
        <authorList>
            <person name="Pinder M.I.M."/>
            <person name="Kourtchenko O."/>
            <person name="Robertson E.K."/>
            <person name="Larsson T."/>
            <person name="Maumus F."/>
            <person name="Osuna-Cruz C.M."/>
            <person name="Vancaester E."/>
            <person name="Stenow R."/>
            <person name="Vandepoele K."/>
            <person name="Ploug H."/>
            <person name="Bruchert V."/>
            <person name="Godhe A."/>
            <person name="Topel M."/>
        </authorList>
    </citation>
    <scope>NUCLEOTIDE SEQUENCE</scope>
    <source>
        <strain evidence="5">R05AC</strain>
    </source>
</reference>
<comment type="similarity">
    <text evidence="1">Belongs to the replication factor A protein 2 family.</text>
</comment>
<dbReference type="Gene3D" id="1.10.10.10">
    <property type="entry name" value="Winged helix-like DNA-binding domain superfamily/Winged helix DNA-binding domain"/>
    <property type="match status" value="1"/>
</dbReference>
<dbReference type="SUPFAM" id="SSF54695">
    <property type="entry name" value="POZ domain"/>
    <property type="match status" value="2"/>
</dbReference>
<evidence type="ECO:0000313" key="6">
    <source>
        <dbReference type="Proteomes" id="UP001224775"/>
    </source>
</evidence>
<dbReference type="SMART" id="SM00454">
    <property type="entry name" value="SAM"/>
    <property type="match status" value="1"/>
</dbReference>
<dbReference type="Gene3D" id="2.40.50.140">
    <property type="entry name" value="Nucleic acid-binding proteins"/>
    <property type="match status" value="1"/>
</dbReference>
<dbReference type="PANTHER" id="PTHR14499">
    <property type="entry name" value="POTASSIUM CHANNEL TETRAMERIZATION DOMAIN-CONTAINING"/>
    <property type="match status" value="1"/>
</dbReference>
<feature type="coiled-coil region" evidence="2">
    <location>
        <begin position="158"/>
        <end position="203"/>
    </location>
</feature>
<organism evidence="5 6">
    <name type="scientific">Skeletonema marinoi</name>
    <dbReference type="NCBI Taxonomy" id="267567"/>
    <lineage>
        <taxon>Eukaryota</taxon>
        <taxon>Sar</taxon>
        <taxon>Stramenopiles</taxon>
        <taxon>Ochrophyta</taxon>
        <taxon>Bacillariophyta</taxon>
        <taxon>Coscinodiscophyceae</taxon>
        <taxon>Thalassiosirophycidae</taxon>
        <taxon>Thalassiosirales</taxon>
        <taxon>Skeletonemataceae</taxon>
        <taxon>Skeletonema</taxon>
        <taxon>Skeletonema marinoi-dohrnii complex</taxon>
    </lineage>
</organism>
<protein>
    <recommendedName>
        <fullName evidence="7">SAM domain-containing protein</fullName>
    </recommendedName>
</protein>
<dbReference type="GO" id="GO:0003677">
    <property type="term" value="F:DNA binding"/>
    <property type="evidence" value="ECO:0007669"/>
    <property type="project" value="InterPro"/>
</dbReference>
<dbReference type="CDD" id="cd04477">
    <property type="entry name" value="RPA1N"/>
    <property type="match status" value="1"/>
</dbReference>
<dbReference type="Proteomes" id="UP001224775">
    <property type="component" value="Unassembled WGS sequence"/>
</dbReference>
<dbReference type="PROSITE" id="PS50097">
    <property type="entry name" value="BTB"/>
    <property type="match status" value="1"/>
</dbReference>
<dbReference type="EMBL" id="JATAAI010000041">
    <property type="protein sequence ID" value="KAK1734119.1"/>
    <property type="molecule type" value="Genomic_DNA"/>
</dbReference>
<dbReference type="InterPro" id="IPR001660">
    <property type="entry name" value="SAM"/>
</dbReference>
<comment type="caution">
    <text evidence="5">The sequence shown here is derived from an EMBL/GenBank/DDBJ whole genome shotgun (WGS) entry which is preliminary data.</text>
</comment>
<dbReference type="Pfam" id="PF07647">
    <property type="entry name" value="SAM_2"/>
    <property type="match status" value="1"/>
</dbReference>
<evidence type="ECO:0008006" key="7">
    <source>
        <dbReference type="Google" id="ProtNLM"/>
    </source>
</evidence>
<dbReference type="PANTHER" id="PTHR14499:SF136">
    <property type="entry name" value="GH08630P"/>
    <property type="match status" value="1"/>
</dbReference>
<name>A0AAD8XV15_9STRA</name>
<dbReference type="InterPro" id="IPR014892">
    <property type="entry name" value="RPA_C"/>
</dbReference>
<dbReference type="InterPro" id="IPR036388">
    <property type="entry name" value="WH-like_DNA-bd_sf"/>
</dbReference>
<dbReference type="InterPro" id="IPR011333">
    <property type="entry name" value="SKP1/BTB/POZ_sf"/>
</dbReference>
<evidence type="ECO:0000259" key="4">
    <source>
        <dbReference type="PROSITE" id="PS50105"/>
    </source>
</evidence>
<evidence type="ECO:0000259" key="3">
    <source>
        <dbReference type="PROSITE" id="PS50097"/>
    </source>
</evidence>
<dbReference type="InterPro" id="IPR003131">
    <property type="entry name" value="T1-type_BTB"/>
</dbReference>
<dbReference type="PROSITE" id="PS50105">
    <property type="entry name" value="SAM_DOMAIN"/>
    <property type="match status" value="1"/>
</dbReference>
<dbReference type="AlphaFoldDB" id="A0AAD8XV15"/>
<proteinExistence type="inferred from homology"/>
<accession>A0AAD8XV15</accession>
<gene>
    <name evidence="5" type="ORF">QTG54_015122</name>
</gene>
<keyword evidence="6" id="KW-1185">Reference proteome</keyword>
<dbReference type="SUPFAM" id="SSF50249">
    <property type="entry name" value="Nucleic acid-binding proteins"/>
    <property type="match status" value="1"/>
</dbReference>
<dbReference type="Pfam" id="PF02214">
    <property type="entry name" value="BTB_2"/>
    <property type="match status" value="1"/>
</dbReference>
<evidence type="ECO:0000256" key="1">
    <source>
        <dbReference type="ARBA" id="ARBA00007815"/>
    </source>
</evidence>
<dbReference type="GO" id="GO:0006260">
    <property type="term" value="P:DNA replication"/>
    <property type="evidence" value="ECO:0007669"/>
    <property type="project" value="InterPro"/>
</dbReference>